<dbReference type="AlphaFoldDB" id="A0A344J3N3"/>
<dbReference type="RefSeq" id="WP_112925862.1">
    <property type="nucleotide sequence ID" value="NZ_CP029556.1"/>
</dbReference>
<dbReference type="OrthoDB" id="1495661at2"/>
<evidence type="ECO:0000313" key="1">
    <source>
        <dbReference type="EMBL" id="AXA83643.1"/>
    </source>
</evidence>
<dbReference type="KEGG" id="lue:DCD74_02095"/>
<dbReference type="EMBL" id="CP029556">
    <property type="protein sequence ID" value="AXA83643.1"/>
    <property type="molecule type" value="Genomic_DNA"/>
</dbReference>
<accession>A0A344J3N3</accession>
<organism evidence="1 2">
    <name type="scientific">Solilutibacter oculi</name>
    <dbReference type="NCBI Taxonomy" id="2698682"/>
    <lineage>
        <taxon>Bacteria</taxon>
        <taxon>Pseudomonadati</taxon>
        <taxon>Pseudomonadota</taxon>
        <taxon>Gammaproteobacteria</taxon>
        <taxon>Lysobacterales</taxon>
        <taxon>Lysobacteraceae</taxon>
        <taxon>Solilutibacter</taxon>
    </lineage>
</organism>
<gene>
    <name evidence="1" type="ORF">DCD74_02095</name>
</gene>
<dbReference type="Proteomes" id="UP000251842">
    <property type="component" value="Chromosome"/>
</dbReference>
<evidence type="ECO:0000313" key="2">
    <source>
        <dbReference type="Proteomes" id="UP000251842"/>
    </source>
</evidence>
<reference evidence="2" key="1">
    <citation type="submission" date="2018-05" db="EMBL/GenBank/DDBJ databases">
        <title>Luteimonas pekinense sp. nov., isolated from human Meibomian gland secretions, Beijing, China.</title>
        <authorList>
            <person name="Wen T."/>
            <person name="Bai H."/>
            <person name="Lv H."/>
        </authorList>
    </citation>
    <scope>NUCLEOTIDE SEQUENCE [LARGE SCALE GENOMIC DNA]</scope>
    <source>
        <strain evidence="2">83-4</strain>
    </source>
</reference>
<proteinExistence type="predicted"/>
<name>A0A344J3N3_9GAMM</name>
<keyword evidence="2" id="KW-1185">Reference proteome</keyword>
<sequence length="111" mass="12627">MPDIIATLYQICVRSKPDDAFIHEFNSIVSLCHENEIGPLIDRLAVHIAKKAINQDAPFEELDKAINNLAGYAISKDRVSNNMWEIYLVFDDAELGDDGWQRLVPNLKKIM</sequence>
<protein>
    <submittedName>
        <fullName evidence="1">Uncharacterized protein</fullName>
    </submittedName>
</protein>